<feature type="domain" description="Radical SAM core" evidence="11">
    <location>
        <begin position="4"/>
        <end position="245"/>
    </location>
</feature>
<name>A0A2M9A954_9BACT</name>
<gene>
    <name evidence="12" type="ORF">BGX16_2267</name>
</gene>
<evidence type="ECO:0000259" key="11">
    <source>
        <dbReference type="PROSITE" id="PS51918"/>
    </source>
</evidence>
<evidence type="ECO:0000256" key="8">
    <source>
        <dbReference type="ARBA" id="ARBA00023014"/>
    </source>
</evidence>
<evidence type="ECO:0000256" key="5">
    <source>
        <dbReference type="ARBA" id="ARBA00022691"/>
    </source>
</evidence>
<evidence type="ECO:0000256" key="10">
    <source>
        <dbReference type="RuleBase" id="RU364116"/>
    </source>
</evidence>
<dbReference type="SFLD" id="SFLDS00029">
    <property type="entry name" value="Radical_SAM"/>
    <property type="match status" value="1"/>
</dbReference>
<dbReference type="PANTHER" id="PTHR13932">
    <property type="entry name" value="COPROPORPHYRINIGEN III OXIDASE"/>
    <property type="match status" value="1"/>
</dbReference>
<dbReference type="Pfam" id="PF04055">
    <property type="entry name" value="Radical_SAM"/>
    <property type="match status" value="1"/>
</dbReference>
<keyword evidence="4 10" id="KW-0349">Heme</keyword>
<keyword evidence="10" id="KW-0963">Cytoplasm</keyword>
<keyword evidence="9 10" id="KW-0143">Chaperone</keyword>
<dbReference type="RefSeq" id="WP_157798004.1">
    <property type="nucleotide sequence ID" value="NZ_PGEX01000001.1"/>
</dbReference>
<dbReference type="InterPro" id="IPR006638">
    <property type="entry name" value="Elp3/MiaA/NifB-like_rSAM"/>
</dbReference>
<evidence type="ECO:0000256" key="6">
    <source>
        <dbReference type="ARBA" id="ARBA00022723"/>
    </source>
</evidence>
<evidence type="ECO:0000256" key="4">
    <source>
        <dbReference type="ARBA" id="ARBA00022617"/>
    </source>
</evidence>
<dbReference type="Pfam" id="PF06969">
    <property type="entry name" value="HemN_C"/>
    <property type="match status" value="1"/>
</dbReference>
<evidence type="ECO:0000256" key="9">
    <source>
        <dbReference type="ARBA" id="ARBA00023186"/>
    </source>
</evidence>
<dbReference type="InterPro" id="IPR058240">
    <property type="entry name" value="rSAM_sf"/>
</dbReference>
<dbReference type="InterPro" id="IPR007197">
    <property type="entry name" value="rSAM"/>
</dbReference>
<dbReference type="InterPro" id="IPR010723">
    <property type="entry name" value="HemN_C"/>
</dbReference>
<dbReference type="Gene3D" id="3.20.20.70">
    <property type="entry name" value="Aldolase class I"/>
    <property type="match status" value="1"/>
</dbReference>
<evidence type="ECO:0000256" key="7">
    <source>
        <dbReference type="ARBA" id="ARBA00023004"/>
    </source>
</evidence>
<dbReference type="OrthoDB" id="9808022at2"/>
<dbReference type="SFLD" id="SFLDF00562">
    <property type="entry name" value="HemN-like__clustered_with_heat"/>
    <property type="match status" value="1"/>
</dbReference>
<dbReference type="InterPro" id="IPR034505">
    <property type="entry name" value="Coproporphyrinogen-III_oxidase"/>
</dbReference>
<keyword evidence="7 10" id="KW-0408">Iron</keyword>
<evidence type="ECO:0000256" key="1">
    <source>
        <dbReference type="ARBA" id="ARBA00001966"/>
    </source>
</evidence>
<dbReference type="SFLD" id="SFLDG01082">
    <property type="entry name" value="B12-binding_domain_containing"/>
    <property type="match status" value="1"/>
</dbReference>
<dbReference type="SFLD" id="SFLDG01065">
    <property type="entry name" value="anaerobic_coproporphyrinogen-I"/>
    <property type="match status" value="1"/>
</dbReference>
<dbReference type="InterPro" id="IPR013785">
    <property type="entry name" value="Aldolase_TIM"/>
</dbReference>
<comment type="cofactor">
    <cofactor evidence="1">
        <name>[4Fe-4S] cluster</name>
        <dbReference type="ChEBI" id="CHEBI:49883"/>
    </cofactor>
</comment>
<dbReference type="SUPFAM" id="SSF102114">
    <property type="entry name" value="Radical SAM enzymes"/>
    <property type="match status" value="1"/>
</dbReference>
<evidence type="ECO:0000256" key="2">
    <source>
        <dbReference type="ARBA" id="ARBA00006100"/>
    </source>
</evidence>
<dbReference type="Proteomes" id="UP000231134">
    <property type="component" value="Unassembled WGS sequence"/>
</dbReference>
<accession>A0A2M9A954</accession>
<dbReference type="PANTHER" id="PTHR13932:SF5">
    <property type="entry name" value="RADICAL S-ADENOSYL METHIONINE DOMAIN-CONTAINING PROTEIN 1, MITOCHONDRIAL"/>
    <property type="match status" value="1"/>
</dbReference>
<comment type="caution">
    <text evidence="12">The sequence shown here is derived from an EMBL/GenBank/DDBJ whole genome shotgun (WGS) entry which is preliminary data.</text>
</comment>
<keyword evidence="5 10" id="KW-0949">S-adenosyl-L-methionine</keyword>
<dbReference type="AlphaFoldDB" id="A0A2M9A954"/>
<dbReference type="GO" id="GO:0005737">
    <property type="term" value="C:cytoplasm"/>
    <property type="evidence" value="ECO:0007669"/>
    <property type="project" value="UniProtKB-SubCell"/>
</dbReference>
<evidence type="ECO:0000313" key="12">
    <source>
        <dbReference type="EMBL" id="PJJ42245.1"/>
    </source>
</evidence>
<dbReference type="GO" id="GO:0004109">
    <property type="term" value="F:coproporphyrinogen oxidase activity"/>
    <property type="evidence" value="ECO:0007669"/>
    <property type="project" value="InterPro"/>
</dbReference>
<keyword evidence="8 10" id="KW-0411">Iron-sulfur</keyword>
<organism evidence="12 13">
    <name type="scientific">Hallerella succinigenes</name>
    <dbReference type="NCBI Taxonomy" id="1896222"/>
    <lineage>
        <taxon>Bacteria</taxon>
        <taxon>Pseudomonadati</taxon>
        <taxon>Fibrobacterota</taxon>
        <taxon>Fibrobacteria</taxon>
        <taxon>Fibrobacterales</taxon>
        <taxon>Fibrobacteraceae</taxon>
        <taxon>Hallerella</taxon>
    </lineage>
</organism>
<comment type="similarity">
    <text evidence="2">Belongs to the anaerobic coproporphyrinogen-III oxidase family. HemW subfamily.</text>
</comment>
<dbReference type="NCBIfam" id="TIGR00539">
    <property type="entry name" value="hemN_rel"/>
    <property type="match status" value="1"/>
</dbReference>
<keyword evidence="6 10" id="KW-0479">Metal-binding</keyword>
<reference evidence="12 13" key="1">
    <citation type="submission" date="2017-11" db="EMBL/GenBank/DDBJ databases">
        <title>Animal gut microbial communities from fecal samples from Wisconsin, USA.</title>
        <authorList>
            <person name="Neumann A."/>
        </authorList>
    </citation>
    <scope>NUCLEOTIDE SEQUENCE [LARGE SCALE GENOMIC DNA]</scope>
    <source>
        <strain evidence="12 13">UWS3</strain>
    </source>
</reference>
<dbReference type="EMBL" id="PGEX01000001">
    <property type="protein sequence ID" value="PJJ42245.1"/>
    <property type="molecule type" value="Genomic_DNA"/>
</dbReference>
<dbReference type="InterPro" id="IPR004559">
    <property type="entry name" value="HemW-like"/>
</dbReference>
<sequence>MVNIYSLWMNGLYIHVPFCAKICGYCDFATVASSARLFREYVDLLLREAAIRLDENANFAKEISTVYLGGGTPSALPVEELSRLVQGLENLGIHLKEMREVDIECNPESSSDAFLEEAYRIGVTRFSLGIQTFDDALLQAIGRKGSAAESRDALSRILRFTQKNGLHATADLMFWLPGQTLERFEKDVTELAESGIGHVSFYGLTLNSHTVLGRRFEKGEIALDEDLYPAMYQSGVNILKEHGIERYEVSNFARKGEESLHNRNYWLRGEYLGLGPGAHGFIGDKRMATPGRYLAWKRWVEAGCPEAQMEVDLLGKKERVDEKIWLSLRTREGLDLQSLEREELTKIPDEKIQRFVDQGYLKKSGSRVFLVGDGWLLMDSIVENLLPE</sequence>
<dbReference type="GO" id="GO:0006779">
    <property type="term" value="P:porphyrin-containing compound biosynthetic process"/>
    <property type="evidence" value="ECO:0007669"/>
    <property type="project" value="InterPro"/>
</dbReference>
<proteinExistence type="inferred from homology"/>
<protein>
    <recommendedName>
        <fullName evidence="3 10">Heme chaperone HemW</fullName>
    </recommendedName>
</protein>
<comment type="subcellular location">
    <subcellularLocation>
        <location evidence="10">Cytoplasm</location>
    </subcellularLocation>
</comment>
<keyword evidence="13" id="KW-1185">Reference proteome</keyword>
<evidence type="ECO:0000256" key="3">
    <source>
        <dbReference type="ARBA" id="ARBA00017228"/>
    </source>
</evidence>
<comment type="function">
    <text evidence="10">Probably acts as a heme chaperone, transferring heme to an unknown acceptor. Binds one molecule of heme per monomer, possibly covalently. Binds 1 [4Fe-4S] cluster. The cluster is coordinated with 3 cysteines and an exchangeable S-adenosyl-L-methionine.</text>
</comment>
<dbReference type="GO" id="GO:0046872">
    <property type="term" value="F:metal ion binding"/>
    <property type="evidence" value="ECO:0007669"/>
    <property type="project" value="UniProtKB-UniRule"/>
</dbReference>
<keyword evidence="10" id="KW-0004">4Fe-4S</keyword>
<dbReference type="GO" id="GO:0051539">
    <property type="term" value="F:4 iron, 4 sulfur cluster binding"/>
    <property type="evidence" value="ECO:0007669"/>
    <property type="project" value="UniProtKB-UniRule"/>
</dbReference>
<evidence type="ECO:0000313" key="13">
    <source>
        <dbReference type="Proteomes" id="UP000231134"/>
    </source>
</evidence>
<dbReference type="PROSITE" id="PS51918">
    <property type="entry name" value="RADICAL_SAM"/>
    <property type="match status" value="1"/>
</dbReference>
<dbReference type="CDD" id="cd01335">
    <property type="entry name" value="Radical_SAM"/>
    <property type="match status" value="1"/>
</dbReference>
<dbReference type="SMART" id="SM00729">
    <property type="entry name" value="Elp3"/>
    <property type="match status" value="1"/>
</dbReference>